<dbReference type="EMBL" id="JACXBF010000237">
    <property type="protein sequence ID" value="MBD2800911.1"/>
    <property type="molecule type" value="Genomic_DNA"/>
</dbReference>
<organism evidence="3">
    <name type="scientific">Xenorhabdus szentirmaii</name>
    <dbReference type="NCBI Taxonomy" id="290112"/>
    <lineage>
        <taxon>Bacteria</taxon>
        <taxon>Pseudomonadati</taxon>
        <taxon>Pseudomonadota</taxon>
        <taxon>Gammaproteobacteria</taxon>
        <taxon>Enterobacterales</taxon>
        <taxon>Morganellaceae</taxon>
        <taxon>Xenorhabdus</taxon>
    </lineage>
</organism>
<dbReference type="Gene3D" id="3.40.50.1820">
    <property type="entry name" value="alpha/beta hydrolase"/>
    <property type="match status" value="1"/>
</dbReference>
<keyword evidence="3" id="KW-0378">Hydrolase</keyword>
<accession>A0AAW3YUC0</accession>
<evidence type="ECO:0000256" key="1">
    <source>
        <dbReference type="SAM" id="SignalP"/>
    </source>
</evidence>
<comment type="caution">
    <text evidence="3">The sequence shown here is derived from an EMBL/GenBank/DDBJ whole genome shotgun (WGS) entry which is preliminary data.</text>
</comment>
<name>A0AAW3YUC0_9GAMM</name>
<feature type="domain" description="Phospholipase/carboxylesterase/thioesterase" evidence="2">
    <location>
        <begin position="94"/>
        <end position="140"/>
    </location>
</feature>
<feature type="chain" id="PRO_5043811725" evidence="1">
    <location>
        <begin position="20"/>
        <end position="222"/>
    </location>
</feature>
<dbReference type="RefSeq" id="WP_323868987.1">
    <property type="nucleotide sequence ID" value="NZ_JACXBF010000237.1"/>
</dbReference>
<protein>
    <submittedName>
        <fullName evidence="3">Alpha/beta hydrolase</fullName>
    </submittedName>
</protein>
<dbReference type="Pfam" id="PF02230">
    <property type="entry name" value="Abhydrolase_2"/>
    <property type="match status" value="1"/>
</dbReference>
<dbReference type="AlphaFoldDB" id="A0AAW3YUC0"/>
<dbReference type="InterPro" id="IPR003140">
    <property type="entry name" value="PLipase/COase/thioEstase"/>
</dbReference>
<keyword evidence="1" id="KW-0732">Signal</keyword>
<proteinExistence type="predicted"/>
<gene>
    <name evidence="3" type="ORF">ID854_10715</name>
</gene>
<reference evidence="3" key="1">
    <citation type="submission" date="2020-09" db="EMBL/GenBank/DDBJ databases">
        <authorList>
            <person name="Palma L."/>
            <person name="Caballero P."/>
            <person name="Berry C."/>
            <person name="Del Valle E."/>
        </authorList>
    </citation>
    <scope>NUCLEOTIDE SEQUENCE</scope>
    <source>
        <strain evidence="3">M</strain>
    </source>
</reference>
<evidence type="ECO:0000313" key="3">
    <source>
        <dbReference type="EMBL" id="MBD2800911.1"/>
    </source>
</evidence>
<evidence type="ECO:0000259" key="2">
    <source>
        <dbReference type="Pfam" id="PF02230"/>
    </source>
</evidence>
<dbReference type="Proteomes" id="UP001193920">
    <property type="component" value="Unassembled WGS sequence"/>
</dbReference>
<reference evidence="3" key="2">
    <citation type="journal article" date="2024" name="Toxins">
        <title>Genome Sequence Analysis of Native Xenorhabdus Strains Isolated from Entomopathogenic Nematodes in Argentina.</title>
        <authorList>
            <person name="Palma L."/>
            <person name="Frizzo L."/>
            <person name="Kaiser S."/>
            <person name="Berry C."/>
            <person name="Caballero P."/>
            <person name="Bode H.B."/>
            <person name="Del Valle E.E."/>
        </authorList>
    </citation>
    <scope>NUCLEOTIDE SEQUENCE</scope>
    <source>
        <strain evidence="3">M</strain>
    </source>
</reference>
<dbReference type="InterPro" id="IPR029058">
    <property type="entry name" value="AB_hydrolase_fold"/>
</dbReference>
<dbReference type="GO" id="GO:0016787">
    <property type="term" value="F:hydrolase activity"/>
    <property type="evidence" value="ECO:0007669"/>
    <property type="project" value="UniProtKB-KW"/>
</dbReference>
<sequence length="222" mass="25396">MKNKLLVTILLLAPLISWENVVFDEFPKNINPDEKYVFYNHGKVLEGNIEKPVNPSKPHWGVYDFPGVKESLSDPDYHLIAYHRPKNTNPFEYAKKLNNDINKLIKAGVLPQNITIIGFSRGGEITIYSATELKNKNISYVILAACSNEIQRNKKYKLYGHVYSVIEKSDEVGSCDGIKNNSGDNIRSYDELLIDTGQSHGVFFRPNPEWVKPVKDWIKRNN</sequence>
<feature type="signal peptide" evidence="1">
    <location>
        <begin position="1"/>
        <end position="19"/>
    </location>
</feature>
<dbReference type="SUPFAM" id="SSF53474">
    <property type="entry name" value="alpha/beta-Hydrolases"/>
    <property type="match status" value="1"/>
</dbReference>